<dbReference type="GO" id="GO:0004850">
    <property type="term" value="F:uridine phosphorylase activity"/>
    <property type="evidence" value="ECO:0007669"/>
    <property type="project" value="UniProtKB-EC"/>
</dbReference>
<dbReference type="Proteomes" id="UP000486602">
    <property type="component" value="Unassembled WGS sequence"/>
</dbReference>
<dbReference type="PANTHER" id="PTHR43691:SF11">
    <property type="entry name" value="FI09636P-RELATED"/>
    <property type="match status" value="1"/>
</dbReference>
<gene>
    <name evidence="5" type="ORF">G3O08_03500</name>
</gene>
<evidence type="ECO:0000313" key="6">
    <source>
        <dbReference type="Proteomes" id="UP000486602"/>
    </source>
</evidence>
<feature type="domain" description="Nucleoside phosphorylase" evidence="4">
    <location>
        <begin position="28"/>
        <end position="271"/>
    </location>
</feature>
<evidence type="ECO:0000256" key="1">
    <source>
        <dbReference type="ARBA" id="ARBA00011888"/>
    </source>
</evidence>
<comment type="caution">
    <text evidence="5">The sequence shown here is derived from an EMBL/GenBank/DDBJ whole genome shotgun (WGS) entry which is preliminary data.</text>
</comment>
<dbReference type="RefSeq" id="WP_163283292.1">
    <property type="nucleotide sequence ID" value="NZ_JAAGVY010000003.1"/>
</dbReference>
<dbReference type="GO" id="GO:0004731">
    <property type="term" value="F:purine-nucleoside phosphorylase activity"/>
    <property type="evidence" value="ECO:0007669"/>
    <property type="project" value="TreeGrafter"/>
</dbReference>
<keyword evidence="6" id="KW-1185">Reference proteome</keyword>
<accession>A0A7K3WM19</accession>
<dbReference type="Pfam" id="PF01048">
    <property type="entry name" value="PNP_UDP_1"/>
    <property type="match status" value="1"/>
</dbReference>
<dbReference type="GO" id="GO:0006152">
    <property type="term" value="P:purine nucleoside catabolic process"/>
    <property type="evidence" value="ECO:0007669"/>
    <property type="project" value="TreeGrafter"/>
</dbReference>
<organism evidence="5 6">
    <name type="scientific">Cryomorpha ignava</name>
    <dbReference type="NCBI Taxonomy" id="101383"/>
    <lineage>
        <taxon>Bacteria</taxon>
        <taxon>Pseudomonadati</taxon>
        <taxon>Bacteroidota</taxon>
        <taxon>Flavobacteriia</taxon>
        <taxon>Flavobacteriales</taxon>
        <taxon>Cryomorphaceae</taxon>
        <taxon>Cryomorpha</taxon>
    </lineage>
</organism>
<evidence type="ECO:0000313" key="5">
    <source>
        <dbReference type="EMBL" id="NEN22568.1"/>
    </source>
</evidence>
<proteinExistence type="predicted"/>
<reference evidence="5 6" key="1">
    <citation type="submission" date="2020-02" db="EMBL/GenBank/DDBJ databases">
        <title>Out from the shadows clarifying the taxonomy of the family Cryomorphaceae and related taxa by utilizing the GTDB taxonomic framework.</title>
        <authorList>
            <person name="Bowman J.P."/>
        </authorList>
    </citation>
    <scope>NUCLEOTIDE SEQUENCE [LARGE SCALE GENOMIC DNA]</scope>
    <source>
        <strain evidence="5 6">QSSC 1-22</strain>
    </source>
</reference>
<dbReference type="CDD" id="cd00436">
    <property type="entry name" value="UP_TbUP-like"/>
    <property type="match status" value="1"/>
</dbReference>
<evidence type="ECO:0000256" key="2">
    <source>
        <dbReference type="ARBA" id="ARBA00021980"/>
    </source>
</evidence>
<evidence type="ECO:0000259" key="4">
    <source>
        <dbReference type="Pfam" id="PF01048"/>
    </source>
</evidence>
<dbReference type="InterPro" id="IPR035994">
    <property type="entry name" value="Nucleoside_phosphorylase_sf"/>
</dbReference>
<dbReference type="EC" id="2.4.2.3" evidence="1"/>
<evidence type="ECO:0000256" key="3">
    <source>
        <dbReference type="ARBA" id="ARBA00048447"/>
    </source>
</evidence>
<protein>
    <recommendedName>
        <fullName evidence="2">Uridine phosphorylase</fullName>
        <ecNumber evidence="1">2.4.2.3</ecNumber>
    </recommendedName>
</protein>
<dbReference type="Gene3D" id="3.40.50.1580">
    <property type="entry name" value="Nucleoside phosphorylase domain"/>
    <property type="match status" value="1"/>
</dbReference>
<dbReference type="SUPFAM" id="SSF53167">
    <property type="entry name" value="Purine and uridine phosphorylases"/>
    <property type="match status" value="1"/>
</dbReference>
<dbReference type="EMBL" id="JAAGVY010000003">
    <property type="protein sequence ID" value="NEN22568.1"/>
    <property type="molecule type" value="Genomic_DNA"/>
</dbReference>
<comment type="catalytic activity">
    <reaction evidence="3">
        <text>uridine + phosphate = alpha-D-ribose 1-phosphate + uracil</text>
        <dbReference type="Rhea" id="RHEA:24388"/>
        <dbReference type="ChEBI" id="CHEBI:16704"/>
        <dbReference type="ChEBI" id="CHEBI:17568"/>
        <dbReference type="ChEBI" id="CHEBI:43474"/>
        <dbReference type="ChEBI" id="CHEBI:57720"/>
        <dbReference type="EC" id="2.4.2.3"/>
    </reaction>
</comment>
<dbReference type="PANTHER" id="PTHR43691">
    <property type="entry name" value="URIDINE PHOSPHORYLASE"/>
    <property type="match status" value="1"/>
</dbReference>
<dbReference type="AlphaFoldDB" id="A0A7K3WM19"/>
<sequence length="288" mass="31795">MPPSELVLDSAGAVYHLGLQPEEIADKIIVVGDPGRVAKISNKFDSVEHKVSKREFVTHTGYIGNERITVLSTGIGVDNIDIVMNELDALRNIDLTTRMAKGKLNPLKIIRLGTCGALSRDIPVGSFIQSNYAIGLDGVMHFYGCAYEEDELELTRKFMEHVNWNIDGLRPYAIRGSATLSAYFQEGFFQGITATACGFYGPQGRQLRLPLAMQNLNDAMSNFTYNDLAMANYEMESSALFGLGSALGHECTTVCAVIANRLRNEFLKDYQPAIDQLIDKVLEAFTTH</sequence>
<dbReference type="InterPro" id="IPR000845">
    <property type="entry name" value="Nucleoside_phosphorylase_d"/>
</dbReference>
<name>A0A7K3WM19_9FLAO</name>
<dbReference type="GO" id="GO:0005829">
    <property type="term" value="C:cytosol"/>
    <property type="evidence" value="ECO:0007669"/>
    <property type="project" value="TreeGrafter"/>
</dbReference>